<evidence type="ECO:0000313" key="4">
    <source>
        <dbReference type="Proteomes" id="UP001211065"/>
    </source>
</evidence>
<gene>
    <name evidence="3" type="ORF">HK099_007580</name>
</gene>
<sequence>MKIKSTKDSVCSQENLSIEELLNKVTNLFDLINGSKPTKVTEINKNYIYLCPMISCNKVFKKTSSLKNHFISHGFAQKYTCHCGKSFYRNHDLSRHK</sequence>
<proteinExistence type="predicted"/>
<feature type="non-terminal residue" evidence="3">
    <location>
        <position position="97"/>
    </location>
</feature>
<evidence type="ECO:0000256" key="1">
    <source>
        <dbReference type="PROSITE-ProRule" id="PRU00042"/>
    </source>
</evidence>
<dbReference type="GO" id="GO:0008270">
    <property type="term" value="F:zinc ion binding"/>
    <property type="evidence" value="ECO:0007669"/>
    <property type="project" value="UniProtKB-KW"/>
</dbReference>
<dbReference type="EMBL" id="JADGJW010000747">
    <property type="protein sequence ID" value="KAJ3213094.1"/>
    <property type="molecule type" value="Genomic_DNA"/>
</dbReference>
<dbReference type="InterPro" id="IPR036236">
    <property type="entry name" value="Znf_C2H2_sf"/>
</dbReference>
<dbReference type="Gene3D" id="3.30.160.60">
    <property type="entry name" value="Classic Zinc Finger"/>
    <property type="match status" value="1"/>
</dbReference>
<dbReference type="PROSITE" id="PS50157">
    <property type="entry name" value="ZINC_FINGER_C2H2_2"/>
    <property type="match status" value="1"/>
</dbReference>
<dbReference type="AlphaFoldDB" id="A0AAD5TYS6"/>
<accession>A0AAD5TYS6</accession>
<name>A0AAD5TYS6_9FUNG</name>
<keyword evidence="1" id="KW-0863">Zinc-finger</keyword>
<protein>
    <recommendedName>
        <fullName evidence="2">C2H2-type domain-containing protein</fullName>
    </recommendedName>
</protein>
<feature type="domain" description="C2H2-type" evidence="2">
    <location>
        <begin position="49"/>
        <end position="73"/>
    </location>
</feature>
<keyword evidence="1" id="KW-0862">Zinc</keyword>
<dbReference type="Pfam" id="PF00096">
    <property type="entry name" value="zf-C2H2"/>
    <property type="match status" value="1"/>
</dbReference>
<reference evidence="3" key="1">
    <citation type="submission" date="2020-05" db="EMBL/GenBank/DDBJ databases">
        <title>Phylogenomic resolution of chytrid fungi.</title>
        <authorList>
            <person name="Stajich J.E."/>
            <person name="Amses K."/>
            <person name="Simmons R."/>
            <person name="Seto K."/>
            <person name="Myers J."/>
            <person name="Bonds A."/>
            <person name="Quandt C.A."/>
            <person name="Barry K."/>
            <person name="Liu P."/>
            <person name="Grigoriev I."/>
            <person name="Longcore J.E."/>
            <person name="James T.Y."/>
        </authorList>
    </citation>
    <scope>NUCLEOTIDE SEQUENCE</scope>
    <source>
        <strain evidence="3">JEL0476</strain>
    </source>
</reference>
<organism evidence="3 4">
    <name type="scientific">Clydaea vesicula</name>
    <dbReference type="NCBI Taxonomy" id="447962"/>
    <lineage>
        <taxon>Eukaryota</taxon>
        <taxon>Fungi</taxon>
        <taxon>Fungi incertae sedis</taxon>
        <taxon>Chytridiomycota</taxon>
        <taxon>Chytridiomycota incertae sedis</taxon>
        <taxon>Chytridiomycetes</taxon>
        <taxon>Lobulomycetales</taxon>
        <taxon>Lobulomycetaceae</taxon>
        <taxon>Clydaea</taxon>
    </lineage>
</organism>
<comment type="caution">
    <text evidence="3">The sequence shown here is derived from an EMBL/GenBank/DDBJ whole genome shotgun (WGS) entry which is preliminary data.</text>
</comment>
<evidence type="ECO:0000259" key="2">
    <source>
        <dbReference type="PROSITE" id="PS50157"/>
    </source>
</evidence>
<dbReference type="SUPFAM" id="SSF57667">
    <property type="entry name" value="beta-beta-alpha zinc fingers"/>
    <property type="match status" value="1"/>
</dbReference>
<dbReference type="InterPro" id="IPR013087">
    <property type="entry name" value="Znf_C2H2_type"/>
</dbReference>
<dbReference type="Proteomes" id="UP001211065">
    <property type="component" value="Unassembled WGS sequence"/>
</dbReference>
<keyword evidence="4" id="KW-1185">Reference proteome</keyword>
<keyword evidence="1" id="KW-0479">Metal-binding</keyword>
<evidence type="ECO:0000313" key="3">
    <source>
        <dbReference type="EMBL" id="KAJ3213094.1"/>
    </source>
</evidence>
<dbReference type="PROSITE" id="PS00028">
    <property type="entry name" value="ZINC_FINGER_C2H2_1"/>
    <property type="match status" value="1"/>
</dbReference>